<dbReference type="GO" id="GO:0005829">
    <property type="term" value="C:cytosol"/>
    <property type="evidence" value="ECO:0007669"/>
    <property type="project" value="TreeGrafter"/>
</dbReference>
<evidence type="ECO:0000259" key="10">
    <source>
        <dbReference type="Pfam" id="PF02108"/>
    </source>
</evidence>
<evidence type="ECO:0000256" key="6">
    <source>
        <dbReference type="ARBA" id="ARBA00022490"/>
    </source>
</evidence>
<keyword evidence="5" id="KW-0813">Transport</keyword>
<dbReference type="InterPro" id="IPR018035">
    <property type="entry name" value="Flagellar_FliH/T3SS_HrpE"/>
</dbReference>
<reference evidence="11 12" key="1">
    <citation type="submission" date="2020-02" db="EMBL/GenBank/DDBJ databases">
        <authorList>
            <person name="Yang Z."/>
        </authorList>
    </citation>
    <scope>NUCLEOTIDE SEQUENCE [LARGE SCALE GENOMIC DNA]</scope>
    <source>
        <strain evidence="11 12">HX-7-9</strain>
    </source>
</reference>
<dbReference type="GO" id="GO:0015031">
    <property type="term" value="P:protein transport"/>
    <property type="evidence" value="ECO:0007669"/>
    <property type="project" value="UniProtKB-KW"/>
</dbReference>
<evidence type="ECO:0000256" key="5">
    <source>
        <dbReference type="ARBA" id="ARBA00022448"/>
    </source>
</evidence>
<keyword evidence="6" id="KW-0963">Cytoplasm</keyword>
<dbReference type="GO" id="GO:0071973">
    <property type="term" value="P:bacterial-type flagellum-dependent cell motility"/>
    <property type="evidence" value="ECO:0007669"/>
    <property type="project" value="InterPro"/>
</dbReference>
<evidence type="ECO:0000313" key="12">
    <source>
        <dbReference type="Proteomes" id="UP000482578"/>
    </source>
</evidence>
<proteinExistence type="inferred from homology"/>
<dbReference type="GO" id="GO:0003774">
    <property type="term" value="F:cytoskeletal motor activity"/>
    <property type="evidence" value="ECO:0007669"/>
    <property type="project" value="InterPro"/>
</dbReference>
<evidence type="ECO:0000256" key="9">
    <source>
        <dbReference type="ARBA" id="ARBA00023225"/>
    </source>
</evidence>
<evidence type="ECO:0000313" key="11">
    <source>
        <dbReference type="EMBL" id="NDV11880.1"/>
    </source>
</evidence>
<organism evidence="11 12">
    <name type="scientific">Crenobacter caeni</name>
    <dbReference type="NCBI Taxonomy" id="2705474"/>
    <lineage>
        <taxon>Bacteria</taxon>
        <taxon>Pseudomonadati</taxon>
        <taxon>Pseudomonadota</taxon>
        <taxon>Betaproteobacteria</taxon>
        <taxon>Neisseriales</taxon>
        <taxon>Neisseriaceae</taxon>
        <taxon>Crenobacter</taxon>
    </lineage>
</organism>
<evidence type="ECO:0000256" key="3">
    <source>
        <dbReference type="ARBA" id="ARBA00006602"/>
    </source>
</evidence>
<evidence type="ECO:0000256" key="1">
    <source>
        <dbReference type="ARBA" id="ARBA00003041"/>
    </source>
</evidence>
<dbReference type="PRINTS" id="PR01003">
    <property type="entry name" value="FLGFLIH"/>
</dbReference>
<dbReference type="AlphaFoldDB" id="A0A6B2KNW7"/>
<dbReference type="InterPro" id="IPR000563">
    <property type="entry name" value="Flag_FliH"/>
</dbReference>
<protein>
    <recommendedName>
        <fullName evidence="4">Flagellar assembly protein FliH</fullName>
    </recommendedName>
</protein>
<name>A0A6B2KNW7_9NEIS</name>
<comment type="similarity">
    <text evidence="3">Belongs to the FliH family.</text>
</comment>
<comment type="caution">
    <text evidence="11">The sequence shown here is derived from an EMBL/GenBank/DDBJ whole genome shotgun (WGS) entry which is preliminary data.</text>
</comment>
<evidence type="ECO:0000256" key="7">
    <source>
        <dbReference type="ARBA" id="ARBA00022795"/>
    </source>
</evidence>
<keyword evidence="8" id="KW-0653">Protein transport</keyword>
<dbReference type="InterPro" id="IPR051472">
    <property type="entry name" value="T3SS_Stator/FliH"/>
</dbReference>
<feature type="domain" description="Flagellar assembly protein FliH/Type III secretion system HrpE" evidence="10">
    <location>
        <begin position="144"/>
        <end position="266"/>
    </location>
</feature>
<evidence type="ECO:0000256" key="8">
    <source>
        <dbReference type="ARBA" id="ARBA00022927"/>
    </source>
</evidence>
<keyword evidence="12" id="KW-1185">Reference proteome</keyword>
<sequence>MSNNAIIGAERLGDWQRWTMGELGSAQPGKAAQHAPADPLALLSQVTAEEVVRALEALPQEDAAGAPPLEAVLAEAAPAVGYPTAAELETIHQEAWQAGFEAGRSEGYGAGRAEGEQEGFAQGLENGRREAEDAAAARFDGLWQPLQESLAAWDAGLASLQASLAPQLAALALEVGRRLAGEQLAADAEALARLVDEALSPLASELTRLTVRLHPDDAAALEDFLSRQYPQLSVRWQGDASLARGGCVIDSPVVRLDLSLETRTAQLREALGLDAHG</sequence>
<keyword evidence="9" id="KW-1006">Bacterial flagellum protein export</keyword>
<dbReference type="RefSeq" id="WP_163315126.1">
    <property type="nucleotide sequence ID" value="NZ_JAAGAA010000002.1"/>
</dbReference>
<comment type="function">
    <text evidence="1">Needed for flagellar regrowth and assembly.</text>
</comment>
<dbReference type="GO" id="GO:0009288">
    <property type="term" value="C:bacterial-type flagellum"/>
    <property type="evidence" value="ECO:0007669"/>
    <property type="project" value="InterPro"/>
</dbReference>
<dbReference type="Pfam" id="PF02108">
    <property type="entry name" value="FliH"/>
    <property type="match status" value="1"/>
</dbReference>
<dbReference type="PANTHER" id="PTHR34982">
    <property type="entry name" value="YOP PROTEINS TRANSLOCATION PROTEIN L"/>
    <property type="match status" value="1"/>
</dbReference>
<evidence type="ECO:0000256" key="4">
    <source>
        <dbReference type="ARBA" id="ARBA00016507"/>
    </source>
</evidence>
<keyword evidence="7" id="KW-1005">Bacterial flagellum biogenesis</keyword>
<dbReference type="EMBL" id="JAAGAA010000002">
    <property type="protein sequence ID" value="NDV11880.1"/>
    <property type="molecule type" value="Genomic_DNA"/>
</dbReference>
<comment type="subcellular location">
    <subcellularLocation>
        <location evidence="2">Cytoplasm</location>
    </subcellularLocation>
</comment>
<dbReference type="PANTHER" id="PTHR34982:SF1">
    <property type="entry name" value="FLAGELLAR ASSEMBLY PROTEIN FLIH"/>
    <property type="match status" value="1"/>
</dbReference>
<evidence type="ECO:0000256" key="2">
    <source>
        <dbReference type="ARBA" id="ARBA00004496"/>
    </source>
</evidence>
<accession>A0A6B2KNW7</accession>
<gene>
    <name evidence="11" type="ORF">GZH52_03590</name>
</gene>
<dbReference type="Proteomes" id="UP000482578">
    <property type="component" value="Unassembled WGS sequence"/>
</dbReference>
<dbReference type="GO" id="GO:0044781">
    <property type="term" value="P:bacterial-type flagellum organization"/>
    <property type="evidence" value="ECO:0007669"/>
    <property type="project" value="UniProtKB-KW"/>
</dbReference>